<sequence>MQNNLTKPEIKNKIDNLEKYFSKYKNGTSSKKLEDVKQNLDKQEYKIAVVANMSSGKSTFINALFGKEVLPAYNHATTDSATYIYSKPNIKKKAEIFFSDGRKNITITEDLEKEIKQYAQKDEDCKDNKYKNVEKIDLYYPFLNLQTSSNEDFSITFIDTPGPNSTGDGYKQKHKDQTRSVLNSVDMALFVFDYGQLDANLSSDEQGLWHTIKTRYEKDKNFEVYFLINKIDMSMNDNFKDLDNSDRENFIKQKKENWFKHEKIAIDKIVDAAKKHGIDNPKVYPISSYYQLLERNDKKGYDDEDFLDLFKKQHFKRVFENNWEEEFIKYLGILNLEDNINNYINTEVKNKILKIALDNILTIKNDEISSLQTNIQTLSKPKEEATANVEKALNFLNKEAIELEKDMNNKFKISSEKAIEEINDLIDTAIKDELTSKIDEMSKKAIAYAEEIAYGREPKIAQKSAKNKYHSISLLNDIQIELENHIDTDFVFKAMQDYIKSILEDYKNNYLDVKTVLRKRFREYEEDISKIFRKVKDRLNSELQDALDIDIQNIEMQTVDIDSTLSFDISIPNSVLDYKYQEAEYETFSDSDWYKPWTWGNTIEVLVQEEEHLFTINPKDLKKSIEDSMKESIKQFYSKEKNNYKKTINSLKDINFKIFEEFKSNKQEEISKLQDDIKNSEKELVVVEKQLEDFNNLTKE</sequence>
<dbReference type="InterPro" id="IPR045063">
    <property type="entry name" value="Dynamin_N"/>
</dbReference>
<organism evidence="8 9">
    <name type="scientific">Arcobacter porcinus</name>
    <dbReference type="NCBI Taxonomy" id="1935204"/>
    <lineage>
        <taxon>Bacteria</taxon>
        <taxon>Pseudomonadati</taxon>
        <taxon>Campylobacterota</taxon>
        <taxon>Epsilonproteobacteria</taxon>
        <taxon>Campylobacterales</taxon>
        <taxon>Arcobacteraceae</taxon>
        <taxon>Arcobacter</taxon>
    </lineage>
</organism>
<gene>
    <name evidence="8" type="ORF">APORC_0164</name>
</gene>
<dbReference type="EMBL" id="CP036246">
    <property type="protein sequence ID" value="QEP39803.1"/>
    <property type="molecule type" value="Genomic_DNA"/>
</dbReference>
<comment type="subcellular location">
    <subcellularLocation>
        <location evidence="1">Membrane</location>
    </subcellularLocation>
</comment>
<accession>A0A5C2HA51</accession>
<dbReference type="GO" id="GO:0005525">
    <property type="term" value="F:GTP binding"/>
    <property type="evidence" value="ECO:0007669"/>
    <property type="project" value="UniProtKB-KW"/>
</dbReference>
<reference evidence="8 9" key="1">
    <citation type="submission" date="2019-09" db="EMBL/GenBank/DDBJ databases">
        <title>Complete genome sequencing of four Arcobacter species reveals a diverse suite of mobile elements.</title>
        <authorList>
            <person name="Miller W.G."/>
            <person name="Yee E."/>
            <person name="Bono J.L."/>
        </authorList>
    </citation>
    <scope>NUCLEOTIDE SEQUENCE [LARGE SCALE GENOMIC DNA]</scope>
    <source>
        <strain evidence="8 9">CCUG 56899</strain>
    </source>
</reference>
<dbReference type="Gene3D" id="3.40.50.300">
    <property type="entry name" value="P-loop containing nucleotide triphosphate hydrolases"/>
    <property type="match status" value="1"/>
</dbReference>
<evidence type="ECO:0000256" key="3">
    <source>
        <dbReference type="ARBA" id="ARBA00022801"/>
    </source>
</evidence>
<keyword evidence="4" id="KW-0342">GTP-binding</keyword>
<dbReference type="Pfam" id="PF00350">
    <property type="entry name" value="Dynamin_N"/>
    <property type="match status" value="1"/>
</dbReference>
<evidence type="ECO:0000256" key="5">
    <source>
        <dbReference type="ARBA" id="ARBA00023136"/>
    </source>
</evidence>
<keyword evidence="6" id="KW-0175">Coiled coil</keyword>
<name>A0A5C2HA51_9BACT</name>
<evidence type="ECO:0000256" key="4">
    <source>
        <dbReference type="ARBA" id="ARBA00023134"/>
    </source>
</evidence>
<evidence type="ECO:0000313" key="9">
    <source>
        <dbReference type="Proteomes" id="UP000322644"/>
    </source>
</evidence>
<feature type="domain" description="Dynamin N-terminal" evidence="7">
    <location>
        <begin position="47"/>
        <end position="196"/>
    </location>
</feature>
<dbReference type="SUPFAM" id="SSF52540">
    <property type="entry name" value="P-loop containing nucleoside triphosphate hydrolases"/>
    <property type="match status" value="1"/>
</dbReference>
<evidence type="ECO:0000256" key="6">
    <source>
        <dbReference type="SAM" id="Coils"/>
    </source>
</evidence>
<keyword evidence="5" id="KW-0472">Membrane</keyword>
<dbReference type="InterPro" id="IPR027094">
    <property type="entry name" value="Mitofusin_fam"/>
</dbReference>
<feature type="coiled-coil region" evidence="6">
    <location>
        <begin position="663"/>
        <end position="697"/>
    </location>
</feature>
<dbReference type="PANTHER" id="PTHR10465">
    <property type="entry name" value="TRANSMEMBRANE GTPASE FZO1"/>
    <property type="match status" value="1"/>
</dbReference>
<dbReference type="Proteomes" id="UP000322644">
    <property type="component" value="Chromosome"/>
</dbReference>
<keyword evidence="2" id="KW-0547">Nucleotide-binding</keyword>
<dbReference type="GO" id="GO:0003924">
    <property type="term" value="F:GTPase activity"/>
    <property type="evidence" value="ECO:0007669"/>
    <property type="project" value="InterPro"/>
</dbReference>
<keyword evidence="3" id="KW-0378">Hydrolase</keyword>
<protein>
    <submittedName>
        <fullName evidence="8">GTP-binding protein (Dynamin domain)</fullName>
    </submittedName>
</protein>
<evidence type="ECO:0000256" key="2">
    <source>
        <dbReference type="ARBA" id="ARBA00022741"/>
    </source>
</evidence>
<evidence type="ECO:0000259" key="7">
    <source>
        <dbReference type="Pfam" id="PF00350"/>
    </source>
</evidence>
<dbReference type="AlphaFoldDB" id="A0A5C2HA51"/>
<evidence type="ECO:0000313" key="8">
    <source>
        <dbReference type="EMBL" id="QEP39803.1"/>
    </source>
</evidence>
<dbReference type="GO" id="GO:0016020">
    <property type="term" value="C:membrane"/>
    <property type="evidence" value="ECO:0007669"/>
    <property type="project" value="UniProtKB-SubCell"/>
</dbReference>
<dbReference type="PANTHER" id="PTHR10465:SF0">
    <property type="entry name" value="SARCALUMENIN"/>
    <property type="match status" value="1"/>
</dbReference>
<dbReference type="KEGG" id="apoc:APORC_0164"/>
<dbReference type="InterPro" id="IPR027417">
    <property type="entry name" value="P-loop_NTPase"/>
</dbReference>
<reference evidence="8 9" key="2">
    <citation type="submission" date="2019-09" db="EMBL/GenBank/DDBJ databases">
        <title>Taxonomic note: a critical rebuttal of the proposed division of the genus Arcobacter into six genera, emended descriptions of Arcobacter anaerophilus and the genus Arcobacter, and an assessment of genus-level boundaries for Epsilonproteobacteria using in silico genomic comparator tools.</title>
        <authorList>
            <person name="On S.L.W."/>
            <person name="Miller W.G."/>
            <person name="Biggs P."/>
            <person name="Cornelius A."/>
            <person name="Vandamme P."/>
        </authorList>
    </citation>
    <scope>NUCLEOTIDE SEQUENCE [LARGE SCALE GENOMIC DNA]</scope>
    <source>
        <strain evidence="8 9">CCUG 56899</strain>
    </source>
</reference>
<dbReference type="RefSeq" id="WP_066386164.1">
    <property type="nucleotide sequence ID" value="NZ_CP036246.2"/>
</dbReference>
<evidence type="ECO:0000256" key="1">
    <source>
        <dbReference type="ARBA" id="ARBA00004370"/>
    </source>
</evidence>
<proteinExistence type="predicted"/>